<keyword evidence="1" id="KW-0812">Transmembrane</keyword>
<gene>
    <name evidence="3" type="ORF">MTX78_22280</name>
</gene>
<dbReference type="RefSeq" id="WP_243798461.1">
    <property type="nucleotide sequence ID" value="NZ_CP094669.1"/>
</dbReference>
<keyword evidence="3" id="KW-0012">Acyltransferase</keyword>
<protein>
    <submittedName>
        <fullName evidence="3">Acyltransferase</fullName>
    </submittedName>
</protein>
<dbReference type="PANTHER" id="PTHR23028">
    <property type="entry name" value="ACETYLTRANSFERASE"/>
    <property type="match status" value="1"/>
</dbReference>
<dbReference type="EMBL" id="CP094669">
    <property type="protein sequence ID" value="UOG74829.1"/>
    <property type="molecule type" value="Genomic_DNA"/>
</dbReference>
<evidence type="ECO:0000313" key="4">
    <source>
        <dbReference type="Proteomes" id="UP000831113"/>
    </source>
</evidence>
<dbReference type="InterPro" id="IPR002656">
    <property type="entry name" value="Acyl_transf_3_dom"/>
</dbReference>
<feature type="transmembrane region" description="Helical" evidence="1">
    <location>
        <begin position="319"/>
        <end position="338"/>
    </location>
</feature>
<feature type="transmembrane region" description="Helical" evidence="1">
    <location>
        <begin position="20"/>
        <end position="38"/>
    </location>
</feature>
<name>A0ABY4CZ70_9BACT</name>
<feature type="transmembrane region" description="Helical" evidence="1">
    <location>
        <begin position="89"/>
        <end position="107"/>
    </location>
</feature>
<evidence type="ECO:0000313" key="3">
    <source>
        <dbReference type="EMBL" id="UOG74829.1"/>
    </source>
</evidence>
<sequence>MTETPARLINANSSLFLDAIRLGAALLVAIFHAHSMWFPSEDNAATPLHNLAHAAVVVFFALSGYVIAYTTTVNNRGLHQYMQARFSRLYSVVIPALIITGIAEIVVSSAAPELHDMYSRGASLPRYLLSGSFLNEIWFMSAAPPMNTPLWSLGYEFWYYMIFGLWFFRSAGWKSTALLIAACVIAGPKILLMMPIWLAGFAAYRLPKLRISTSMSWLILGVLIVATSFSVVYFPILPYTIGAPPLYFTNQFLTDWVNGFLFSIALWFLPLSTYSVPAKSWVSWFRKLADLTFPIYILHTPLLILSRYISDYQKYNITQMWQCVAVVLITSALIGVVLEKQRPMWTKLFKNLFSLTSHFQWSNQPVKISKNEAP</sequence>
<feature type="transmembrane region" description="Helical" evidence="1">
    <location>
        <begin position="157"/>
        <end position="173"/>
    </location>
</feature>
<dbReference type="InterPro" id="IPR050879">
    <property type="entry name" value="Acyltransferase_3"/>
</dbReference>
<feature type="domain" description="Acyltransferase 3" evidence="2">
    <location>
        <begin position="16"/>
        <end position="337"/>
    </location>
</feature>
<keyword evidence="1" id="KW-1133">Transmembrane helix</keyword>
<evidence type="ECO:0000256" key="1">
    <source>
        <dbReference type="SAM" id="Phobius"/>
    </source>
</evidence>
<feature type="transmembrane region" description="Helical" evidence="1">
    <location>
        <begin position="216"/>
        <end position="236"/>
    </location>
</feature>
<keyword evidence="3" id="KW-0808">Transferase</keyword>
<dbReference type="Pfam" id="PF01757">
    <property type="entry name" value="Acyl_transf_3"/>
    <property type="match status" value="1"/>
</dbReference>
<organism evidence="3 4">
    <name type="scientific">Hymenobacter tibetensis</name>
    <dbReference type="NCBI Taxonomy" id="497967"/>
    <lineage>
        <taxon>Bacteria</taxon>
        <taxon>Pseudomonadati</taxon>
        <taxon>Bacteroidota</taxon>
        <taxon>Cytophagia</taxon>
        <taxon>Cytophagales</taxon>
        <taxon>Hymenobacteraceae</taxon>
        <taxon>Hymenobacter</taxon>
    </lineage>
</organism>
<feature type="transmembrane region" description="Helical" evidence="1">
    <location>
        <begin position="256"/>
        <end position="276"/>
    </location>
</feature>
<keyword evidence="4" id="KW-1185">Reference proteome</keyword>
<accession>A0ABY4CZ70</accession>
<proteinExistence type="predicted"/>
<feature type="transmembrane region" description="Helical" evidence="1">
    <location>
        <begin position="179"/>
        <end position="204"/>
    </location>
</feature>
<feature type="transmembrane region" description="Helical" evidence="1">
    <location>
        <begin position="50"/>
        <end position="68"/>
    </location>
</feature>
<evidence type="ECO:0000259" key="2">
    <source>
        <dbReference type="Pfam" id="PF01757"/>
    </source>
</evidence>
<reference evidence="3 4" key="1">
    <citation type="submission" date="2022-03" db="EMBL/GenBank/DDBJ databases">
        <title>Hymenobactersp. isolated from the air.</title>
        <authorList>
            <person name="Won M."/>
            <person name="Kwon S.-W."/>
        </authorList>
    </citation>
    <scope>NUCLEOTIDE SEQUENCE [LARGE SCALE GENOMIC DNA]</scope>
    <source>
        <strain evidence="3 4">KACC 21982</strain>
    </source>
</reference>
<keyword evidence="1" id="KW-0472">Membrane</keyword>
<dbReference type="Proteomes" id="UP000831113">
    <property type="component" value="Chromosome"/>
</dbReference>
<dbReference type="GO" id="GO:0016746">
    <property type="term" value="F:acyltransferase activity"/>
    <property type="evidence" value="ECO:0007669"/>
    <property type="project" value="UniProtKB-KW"/>
</dbReference>